<dbReference type="InterPro" id="IPR000415">
    <property type="entry name" value="Nitroreductase-like"/>
</dbReference>
<evidence type="ECO:0000256" key="7">
    <source>
        <dbReference type="PIRNR" id="PIRNR000232"/>
    </source>
</evidence>
<dbReference type="EC" id="1.-.-.-" evidence="7"/>
<dbReference type="RefSeq" id="WP_153760460.1">
    <property type="nucleotide sequence ID" value="NZ_CP045851.1"/>
</dbReference>
<keyword evidence="5 7" id="KW-0560">Oxidoreductase</keyword>
<dbReference type="GO" id="GO:0016491">
    <property type="term" value="F:oxidoreductase activity"/>
    <property type="evidence" value="ECO:0007669"/>
    <property type="project" value="UniProtKB-UniRule"/>
</dbReference>
<feature type="binding site" description="in other chain" evidence="8">
    <location>
        <begin position="26"/>
        <end position="28"/>
    </location>
    <ligand>
        <name>FMN</name>
        <dbReference type="ChEBI" id="CHEBI:58210"/>
        <note>ligand shared between dimeric partners</note>
    </ligand>
</feature>
<dbReference type="InterPro" id="IPR052530">
    <property type="entry name" value="NAD(P)H_nitroreductase"/>
</dbReference>
<evidence type="ECO:0000256" key="3">
    <source>
        <dbReference type="ARBA" id="ARBA00022643"/>
    </source>
</evidence>
<keyword evidence="3 7" id="KW-0288">FMN</keyword>
<dbReference type="InterPro" id="IPR026021">
    <property type="entry name" value="YdjA-like"/>
</dbReference>
<proteinExistence type="inferred from homology"/>
<comment type="cofactor">
    <cofactor evidence="8">
        <name>FMN</name>
        <dbReference type="ChEBI" id="CHEBI:58210"/>
    </cofactor>
    <text evidence="8">Binds 1 FMN per subunit.</text>
</comment>
<gene>
    <name evidence="10" type="ORF">GH723_15320</name>
</gene>
<evidence type="ECO:0000256" key="2">
    <source>
        <dbReference type="ARBA" id="ARBA00022630"/>
    </source>
</evidence>
<feature type="binding site" evidence="8">
    <location>
        <position position="56"/>
    </location>
    <ligand>
        <name>FMN</name>
        <dbReference type="ChEBI" id="CHEBI:58210"/>
        <note>ligand shared between dimeric partners</note>
    </ligand>
</feature>
<evidence type="ECO:0000256" key="8">
    <source>
        <dbReference type="PIRSR" id="PIRSR000232-1"/>
    </source>
</evidence>
<dbReference type="InterPro" id="IPR029479">
    <property type="entry name" value="Nitroreductase"/>
</dbReference>
<evidence type="ECO:0000313" key="10">
    <source>
        <dbReference type="EMBL" id="QGG96356.1"/>
    </source>
</evidence>
<protein>
    <recommendedName>
        <fullName evidence="7">Putative NAD(P)H nitroreductase</fullName>
        <ecNumber evidence="7">1.-.-.-</ecNumber>
    </recommendedName>
</protein>
<comment type="similarity">
    <text evidence="1 7">Belongs to the nitroreductase family.</text>
</comment>
<dbReference type="PANTHER" id="PTHR43821">
    <property type="entry name" value="NAD(P)H NITROREDUCTASE YDJA-RELATED"/>
    <property type="match status" value="1"/>
</dbReference>
<dbReference type="KEGG" id="atq:GH723_15320"/>
<organism evidence="10 11">
    <name type="scientific">Actinomarinicola tropica</name>
    <dbReference type="NCBI Taxonomy" id="2789776"/>
    <lineage>
        <taxon>Bacteria</taxon>
        <taxon>Bacillati</taxon>
        <taxon>Actinomycetota</taxon>
        <taxon>Acidimicrobiia</taxon>
        <taxon>Acidimicrobiales</taxon>
        <taxon>Iamiaceae</taxon>
        <taxon>Actinomarinicola</taxon>
    </lineage>
</organism>
<dbReference type="PANTHER" id="PTHR43821:SF1">
    <property type="entry name" value="NAD(P)H NITROREDUCTASE YDJA-RELATED"/>
    <property type="match status" value="1"/>
</dbReference>
<keyword evidence="11" id="KW-1185">Reference proteome</keyword>
<accession>A0A5Q2RPJ0</accession>
<dbReference type="AlphaFoldDB" id="A0A5Q2RPJ0"/>
<evidence type="ECO:0000256" key="4">
    <source>
        <dbReference type="ARBA" id="ARBA00022857"/>
    </source>
</evidence>
<name>A0A5Q2RPJ0_9ACTN</name>
<evidence type="ECO:0000256" key="1">
    <source>
        <dbReference type="ARBA" id="ARBA00007118"/>
    </source>
</evidence>
<dbReference type="Pfam" id="PF00881">
    <property type="entry name" value="Nitroreductase"/>
    <property type="match status" value="1"/>
</dbReference>
<keyword evidence="6 7" id="KW-0520">NAD</keyword>
<dbReference type="SUPFAM" id="SSF55469">
    <property type="entry name" value="FMN-dependent nitroreductase-like"/>
    <property type="match status" value="1"/>
</dbReference>
<evidence type="ECO:0000313" key="11">
    <source>
        <dbReference type="Proteomes" id="UP000334019"/>
    </source>
</evidence>
<reference evidence="10 11" key="1">
    <citation type="submission" date="2019-11" db="EMBL/GenBank/DDBJ databases">
        <authorList>
            <person name="He Y."/>
        </authorList>
    </citation>
    <scope>NUCLEOTIDE SEQUENCE [LARGE SCALE GENOMIC DNA]</scope>
    <source>
        <strain evidence="10 11">SCSIO 58843</strain>
    </source>
</reference>
<dbReference type="CDD" id="cd02135">
    <property type="entry name" value="YdjA-like"/>
    <property type="match status" value="1"/>
</dbReference>
<dbReference type="EMBL" id="CP045851">
    <property type="protein sequence ID" value="QGG96356.1"/>
    <property type="molecule type" value="Genomic_DNA"/>
</dbReference>
<keyword evidence="2 7" id="KW-0285">Flavoprotein</keyword>
<evidence type="ECO:0000256" key="5">
    <source>
        <dbReference type="ARBA" id="ARBA00023002"/>
    </source>
</evidence>
<dbReference type="Gene3D" id="3.40.109.10">
    <property type="entry name" value="NADH Oxidase"/>
    <property type="match status" value="1"/>
</dbReference>
<feature type="domain" description="Nitroreductase" evidence="9">
    <location>
        <begin position="31"/>
        <end position="179"/>
    </location>
</feature>
<feature type="binding site" description="in other chain" evidence="8">
    <location>
        <begin position="148"/>
        <end position="150"/>
    </location>
    <ligand>
        <name>FMN</name>
        <dbReference type="ChEBI" id="CHEBI:58210"/>
        <note>ligand shared between dimeric partners</note>
    </ligand>
</feature>
<dbReference type="PIRSF" id="PIRSF000232">
    <property type="entry name" value="YdjA"/>
    <property type="match status" value="1"/>
</dbReference>
<evidence type="ECO:0000256" key="6">
    <source>
        <dbReference type="ARBA" id="ARBA00023027"/>
    </source>
</evidence>
<dbReference type="Proteomes" id="UP000334019">
    <property type="component" value="Chromosome"/>
</dbReference>
<evidence type="ECO:0000259" key="9">
    <source>
        <dbReference type="Pfam" id="PF00881"/>
    </source>
</evidence>
<sequence>MSSDPIQGADERLAELAVFSDLVTRRRTSLLMDRERPVPADLVARLCRLATWAPNHKKTWPWRFAVLTGDARRRLGELTAEQLIDEGVHDEAKLEKALVKYLRAPTIVMVAAAPHPDPELHAENRDAVAAAVQTFLLGATAAGLASFWASGAPLRSSRVREMCGFGDDDRIVALVYLGWPAGDVEVPLRPEPEIAYLDG</sequence>
<keyword evidence="4 7" id="KW-0521">NADP</keyword>